<dbReference type="AlphaFoldDB" id="A0A6C0H737"/>
<dbReference type="SUPFAM" id="SSF48019">
    <property type="entry name" value="post-AAA+ oligomerization domain-like"/>
    <property type="match status" value="1"/>
</dbReference>
<dbReference type="InterPro" id="IPR003959">
    <property type="entry name" value="ATPase_AAA_core"/>
</dbReference>
<evidence type="ECO:0000256" key="1">
    <source>
        <dbReference type="ARBA" id="ARBA00022705"/>
    </source>
</evidence>
<dbReference type="GO" id="GO:0006281">
    <property type="term" value="P:DNA repair"/>
    <property type="evidence" value="ECO:0007669"/>
    <property type="project" value="TreeGrafter"/>
</dbReference>
<dbReference type="GO" id="GO:0003689">
    <property type="term" value="F:DNA clamp loader activity"/>
    <property type="evidence" value="ECO:0007669"/>
    <property type="project" value="TreeGrafter"/>
</dbReference>
<dbReference type="CDD" id="cd18140">
    <property type="entry name" value="HLD_clamp_RFC"/>
    <property type="match status" value="1"/>
</dbReference>
<reference evidence="5" key="1">
    <citation type="journal article" date="2020" name="Nature">
        <title>Giant virus diversity and host interactions through global metagenomics.</title>
        <authorList>
            <person name="Schulz F."/>
            <person name="Roux S."/>
            <person name="Paez-Espino D."/>
            <person name="Jungbluth S."/>
            <person name="Walsh D.A."/>
            <person name="Denef V.J."/>
            <person name="McMahon K.D."/>
            <person name="Konstantinidis K.T."/>
            <person name="Eloe-Fadrosh E.A."/>
            <person name="Kyrpides N.C."/>
            <person name="Woyke T."/>
        </authorList>
    </citation>
    <scope>NUCLEOTIDE SEQUENCE</scope>
    <source>
        <strain evidence="5">GVMAG-M-3300023179-82</strain>
    </source>
</reference>
<dbReference type="InterPro" id="IPR050238">
    <property type="entry name" value="DNA_Rep/Repair_Clamp_Loader"/>
</dbReference>
<dbReference type="PANTHER" id="PTHR11669">
    <property type="entry name" value="REPLICATION FACTOR C / DNA POLYMERASE III GAMMA-TAU SUBUNIT"/>
    <property type="match status" value="1"/>
</dbReference>
<name>A0A6C0H737_9ZZZZ</name>
<accession>A0A6C0H737</accession>
<organism evidence="5">
    <name type="scientific">viral metagenome</name>
    <dbReference type="NCBI Taxonomy" id="1070528"/>
    <lineage>
        <taxon>unclassified sequences</taxon>
        <taxon>metagenomes</taxon>
        <taxon>organismal metagenomes</taxon>
    </lineage>
</organism>
<dbReference type="Gene3D" id="1.20.272.10">
    <property type="match status" value="1"/>
</dbReference>
<feature type="domain" description="AAA+ ATPase" evidence="4">
    <location>
        <begin position="50"/>
        <end position="172"/>
    </location>
</feature>
<protein>
    <recommendedName>
        <fullName evidence="4">AAA+ ATPase domain-containing protein</fullName>
    </recommendedName>
</protein>
<dbReference type="PANTHER" id="PTHR11669:SF20">
    <property type="entry name" value="REPLICATION FACTOR C SUBUNIT 4"/>
    <property type="match status" value="1"/>
</dbReference>
<dbReference type="GO" id="GO:0005663">
    <property type="term" value="C:DNA replication factor C complex"/>
    <property type="evidence" value="ECO:0007669"/>
    <property type="project" value="TreeGrafter"/>
</dbReference>
<dbReference type="GO" id="GO:0016887">
    <property type="term" value="F:ATP hydrolysis activity"/>
    <property type="evidence" value="ECO:0007669"/>
    <property type="project" value="InterPro"/>
</dbReference>
<dbReference type="Gene3D" id="1.10.8.60">
    <property type="match status" value="1"/>
</dbReference>
<dbReference type="InterPro" id="IPR027417">
    <property type="entry name" value="P-loop_NTPase"/>
</dbReference>
<keyword evidence="2" id="KW-0547">Nucleotide-binding</keyword>
<dbReference type="GO" id="GO:0005524">
    <property type="term" value="F:ATP binding"/>
    <property type="evidence" value="ECO:0007669"/>
    <property type="project" value="UniProtKB-KW"/>
</dbReference>
<dbReference type="CDD" id="cd00009">
    <property type="entry name" value="AAA"/>
    <property type="match status" value="1"/>
</dbReference>
<dbReference type="GO" id="GO:0006261">
    <property type="term" value="P:DNA-templated DNA replication"/>
    <property type="evidence" value="ECO:0007669"/>
    <property type="project" value="TreeGrafter"/>
</dbReference>
<dbReference type="SUPFAM" id="SSF52540">
    <property type="entry name" value="P-loop containing nucleoside triphosphate hydrolases"/>
    <property type="match status" value="1"/>
</dbReference>
<keyword evidence="3" id="KW-0067">ATP-binding</keyword>
<dbReference type="Pfam" id="PF00004">
    <property type="entry name" value="AAA"/>
    <property type="match status" value="1"/>
</dbReference>
<sequence length="343" mass="39937">MELFSKLQSSNKEINIKLPWVEKYRPISSNDLILDSFIKHKINTIIESQNIPNMIITGEPGTGKTSTILFIAKNIYNDQYSEYVLELNASDDKGLPIINNTIYPFCRKKKDKNKLIILDEADTITKKAQNLLSNILSEFINSTRFVFICNECSQIIESIQSKCMIIKYPKITLEDLYIKVKYICECENITYTDEGIKCLLFVSMQDIRQIINNLECIFYSVNELTESNIYKLIDKPKSYYINNLLNASFENNFDEVINITTYLINKGYTSNDILLTFMKYIMNIEQSINNQPLIINEKLKLNICDILNNYYIIINDNLDSPIQLYSCIAEIFNYINDYTHSIK</sequence>
<dbReference type="InterPro" id="IPR003593">
    <property type="entry name" value="AAA+_ATPase"/>
</dbReference>
<dbReference type="InterPro" id="IPR047854">
    <property type="entry name" value="RFC_lid"/>
</dbReference>
<dbReference type="SMART" id="SM00382">
    <property type="entry name" value="AAA"/>
    <property type="match status" value="1"/>
</dbReference>
<evidence type="ECO:0000256" key="2">
    <source>
        <dbReference type="ARBA" id="ARBA00022741"/>
    </source>
</evidence>
<dbReference type="GO" id="GO:0005634">
    <property type="term" value="C:nucleus"/>
    <property type="evidence" value="ECO:0007669"/>
    <property type="project" value="TreeGrafter"/>
</dbReference>
<proteinExistence type="predicted"/>
<dbReference type="EMBL" id="MN739896">
    <property type="protein sequence ID" value="QHT76368.1"/>
    <property type="molecule type" value="Genomic_DNA"/>
</dbReference>
<dbReference type="InterPro" id="IPR008921">
    <property type="entry name" value="DNA_pol3_clamp-load_cplx_C"/>
</dbReference>
<dbReference type="Gene3D" id="3.40.50.300">
    <property type="entry name" value="P-loop containing nucleotide triphosphate hydrolases"/>
    <property type="match status" value="1"/>
</dbReference>
<evidence type="ECO:0000313" key="5">
    <source>
        <dbReference type="EMBL" id="QHT76368.1"/>
    </source>
</evidence>
<evidence type="ECO:0000256" key="3">
    <source>
        <dbReference type="ARBA" id="ARBA00022840"/>
    </source>
</evidence>
<dbReference type="InterPro" id="IPR013748">
    <property type="entry name" value="Rep_factorC_C"/>
</dbReference>
<dbReference type="Pfam" id="PF08542">
    <property type="entry name" value="Rep_fac_C"/>
    <property type="match status" value="1"/>
</dbReference>
<keyword evidence="1" id="KW-0235">DNA replication</keyword>
<dbReference type="GO" id="GO:0003677">
    <property type="term" value="F:DNA binding"/>
    <property type="evidence" value="ECO:0007669"/>
    <property type="project" value="InterPro"/>
</dbReference>
<evidence type="ECO:0000259" key="4">
    <source>
        <dbReference type="SMART" id="SM00382"/>
    </source>
</evidence>